<dbReference type="InterPro" id="IPR036291">
    <property type="entry name" value="NAD(P)-bd_dom_sf"/>
</dbReference>
<organism evidence="6 7">
    <name type="scientific">Ancylobacter defluvii</name>
    <dbReference type="NCBI Taxonomy" id="1282440"/>
    <lineage>
        <taxon>Bacteria</taxon>
        <taxon>Pseudomonadati</taxon>
        <taxon>Pseudomonadota</taxon>
        <taxon>Alphaproteobacteria</taxon>
        <taxon>Hyphomicrobiales</taxon>
        <taxon>Xanthobacteraceae</taxon>
        <taxon>Ancylobacter</taxon>
    </lineage>
</organism>
<dbReference type="AlphaFoldDB" id="A0A9W6NAT1"/>
<comment type="caution">
    <text evidence="6">The sequence shown here is derived from an EMBL/GenBank/DDBJ whole genome shotgun (WGS) entry which is preliminary data.</text>
</comment>
<accession>A0A9W6NAT1</accession>
<dbReference type="Gene3D" id="3.40.50.720">
    <property type="entry name" value="NAD(P)-binding Rossmann-like Domain"/>
    <property type="match status" value="1"/>
</dbReference>
<dbReference type="PANTHER" id="PTHR22981:SF7">
    <property type="entry name" value="3-HYDROXYISOBUTYRATE DEHYDROGENASE, MITOCHONDRIAL"/>
    <property type="match status" value="1"/>
</dbReference>
<evidence type="ECO:0000256" key="1">
    <source>
        <dbReference type="ARBA" id="ARBA00023002"/>
    </source>
</evidence>
<dbReference type="InterPro" id="IPR013328">
    <property type="entry name" value="6PGD_dom2"/>
</dbReference>
<dbReference type="InterPro" id="IPR029154">
    <property type="entry name" value="HIBADH-like_NADP-bd"/>
</dbReference>
<dbReference type="EMBL" id="BSFM01000011">
    <property type="protein sequence ID" value="GLK83938.1"/>
    <property type="molecule type" value="Genomic_DNA"/>
</dbReference>
<dbReference type="PIRSF" id="PIRSF000103">
    <property type="entry name" value="HIBADH"/>
    <property type="match status" value="1"/>
</dbReference>
<dbReference type="InterPro" id="IPR015815">
    <property type="entry name" value="HIBADH-related"/>
</dbReference>
<reference evidence="6" key="2">
    <citation type="submission" date="2023-01" db="EMBL/GenBank/DDBJ databases">
        <authorList>
            <person name="Sun Q."/>
            <person name="Evtushenko L."/>
        </authorList>
    </citation>
    <scope>NUCLEOTIDE SEQUENCE</scope>
    <source>
        <strain evidence="6">VKM B-2789</strain>
    </source>
</reference>
<dbReference type="Gene3D" id="1.10.1040.10">
    <property type="entry name" value="N-(1-d-carboxylethyl)-l-norvaline Dehydrogenase, domain 2"/>
    <property type="match status" value="1"/>
</dbReference>
<dbReference type="SUPFAM" id="SSF51735">
    <property type="entry name" value="NAD(P)-binding Rossmann-fold domains"/>
    <property type="match status" value="1"/>
</dbReference>
<keyword evidence="7" id="KW-1185">Reference proteome</keyword>
<evidence type="ECO:0000256" key="3">
    <source>
        <dbReference type="PIRSR" id="PIRSR000103-1"/>
    </source>
</evidence>
<dbReference type="GO" id="GO:0050661">
    <property type="term" value="F:NADP binding"/>
    <property type="evidence" value="ECO:0007669"/>
    <property type="project" value="InterPro"/>
</dbReference>
<evidence type="ECO:0000313" key="7">
    <source>
        <dbReference type="Proteomes" id="UP001143330"/>
    </source>
</evidence>
<dbReference type="GO" id="GO:0051287">
    <property type="term" value="F:NAD binding"/>
    <property type="evidence" value="ECO:0007669"/>
    <property type="project" value="InterPro"/>
</dbReference>
<evidence type="ECO:0000256" key="2">
    <source>
        <dbReference type="ARBA" id="ARBA00023027"/>
    </source>
</evidence>
<sequence>MTMDSVLFIGAGRMGGLMAARLADSGVPLAVADLSEEALAPFRERGLPVAAQAAGLPGSIVITMLPTDRHVRAALLGEGGACTRLPREVVVDMSTAAPASTLALAANLGGRGTAVLDAPVSGGMAGARAGTLTAMVGGAPDAFARVRPLFDRMCSEVIHVGPVGSGHVIKALNNYLSAATLWSATEALIVGERLGLDPEVMLKVWSAGSGKSHATEVKLPNHVLTGTYDFGQTLELFCKDISIAADLARRAEAQTPTLEALLAFWSAARDRLGGQEDITAIARLIGNSRLGGEAMLAVAPEEAQAKAER</sequence>
<reference evidence="6" key="1">
    <citation type="journal article" date="2014" name="Int. J. Syst. Evol. Microbiol.">
        <title>Complete genome sequence of Corynebacterium casei LMG S-19264T (=DSM 44701T), isolated from a smear-ripened cheese.</title>
        <authorList>
            <consortium name="US DOE Joint Genome Institute (JGI-PGF)"/>
            <person name="Walter F."/>
            <person name="Albersmeier A."/>
            <person name="Kalinowski J."/>
            <person name="Ruckert C."/>
        </authorList>
    </citation>
    <scope>NUCLEOTIDE SEQUENCE</scope>
    <source>
        <strain evidence="6">VKM B-2789</strain>
    </source>
</reference>
<dbReference type="InterPro" id="IPR008927">
    <property type="entry name" value="6-PGluconate_DH-like_C_sf"/>
</dbReference>
<feature type="domain" description="6-phosphogluconate dehydrogenase NADP-binding" evidence="4">
    <location>
        <begin position="6"/>
        <end position="161"/>
    </location>
</feature>
<dbReference type="Pfam" id="PF03446">
    <property type="entry name" value="NAD_binding_2"/>
    <property type="match status" value="1"/>
</dbReference>
<dbReference type="GO" id="GO:0016616">
    <property type="term" value="F:oxidoreductase activity, acting on the CH-OH group of donors, NAD or NADP as acceptor"/>
    <property type="evidence" value="ECO:0007669"/>
    <property type="project" value="TreeGrafter"/>
</dbReference>
<dbReference type="Proteomes" id="UP001143330">
    <property type="component" value="Unassembled WGS sequence"/>
</dbReference>
<dbReference type="SUPFAM" id="SSF48179">
    <property type="entry name" value="6-phosphogluconate dehydrogenase C-terminal domain-like"/>
    <property type="match status" value="1"/>
</dbReference>
<evidence type="ECO:0000313" key="6">
    <source>
        <dbReference type="EMBL" id="GLK83938.1"/>
    </source>
</evidence>
<dbReference type="PANTHER" id="PTHR22981">
    <property type="entry name" value="3-HYDROXYISOBUTYRATE DEHYDROGENASE-RELATED"/>
    <property type="match status" value="1"/>
</dbReference>
<protein>
    <submittedName>
        <fullName evidence="6">3-hydroxyisobutyrate dehydrogenase</fullName>
    </submittedName>
</protein>
<dbReference type="InterPro" id="IPR006115">
    <property type="entry name" value="6PGDH_NADP-bd"/>
</dbReference>
<proteinExistence type="predicted"/>
<keyword evidence="2" id="KW-0520">NAD</keyword>
<name>A0A9W6NAT1_9HYPH</name>
<dbReference type="Pfam" id="PF14833">
    <property type="entry name" value="NAD_binding_11"/>
    <property type="match status" value="1"/>
</dbReference>
<gene>
    <name evidence="6" type="ORF">GCM10017653_20080</name>
</gene>
<evidence type="ECO:0000259" key="4">
    <source>
        <dbReference type="Pfam" id="PF03446"/>
    </source>
</evidence>
<feature type="active site" evidence="3">
    <location>
        <position position="170"/>
    </location>
</feature>
<keyword evidence="1" id="KW-0560">Oxidoreductase</keyword>
<feature type="domain" description="3-hydroxyisobutyrate dehydrogenase-like NAD-binding" evidence="5">
    <location>
        <begin position="164"/>
        <end position="285"/>
    </location>
</feature>
<evidence type="ECO:0000259" key="5">
    <source>
        <dbReference type="Pfam" id="PF14833"/>
    </source>
</evidence>